<evidence type="ECO:0000256" key="1">
    <source>
        <dbReference type="SAM" id="MobiDB-lite"/>
    </source>
</evidence>
<feature type="compositionally biased region" description="Basic and acidic residues" evidence="1">
    <location>
        <begin position="128"/>
        <end position="140"/>
    </location>
</feature>
<keyword evidence="3" id="KW-1185">Reference proteome</keyword>
<dbReference type="Proteomes" id="UP001302602">
    <property type="component" value="Unassembled WGS sequence"/>
</dbReference>
<feature type="region of interest" description="Disordered" evidence="1">
    <location>
        <begin position="61"/>
        <end position="93"/>
    </location>
</feature>
<feature type="compositionally biased region" description="Polar residues" evidence="1">
    <location>
        <begin position="61"/>
        <end position="88"/>
    </location>
</feature>
<comment type="caution">
    <text evidence="2">The sequence shown here is derived from an EMBL/GenBank/DDBJ whole genome shotgun (WGS) entry which is preliminary data.</text>
</comment>
<gene>
    <name evidence="2" type="ORF">N657DRAFT_419939</name>
</gene>
<dbReference type="RefSeq" id="XP_062647432.1">
    <property type="nucleotide sequence ID" value="XM_062787278.1"/>
</dbReference>
<proteinExistence type="predicted"/>
<organism evidence="2 3">
    <name type="scientific">Parathielavia appendiculata</name>
    <dbReference type="NCBI Taxonomy" id="2587402"/>
    <lineage>
        <taxon>Eukaryota</taxon>
        <taxon>Fungi</taxon>
        <taxon>Dikarya</taxon>
        <taxon>Ascomycota</taxon>
        <taxon>Pezizomycotina</taxon>
        <taxon>Sordariomycetes</taxon>
        <taxon>Sordariomycetidae</taxon>
        <taxon>Sordariales</taxon>
        <taxon>Chaetomiaceae</taxon>
        <taxon>Parathielavia</taxon>
    </lineage>
</organism>
<reference evidence="2" key="1">
    <citation type="journal article" date="2023" name="Mol. Phylogenet. Evol.">
        <title>Genome-scale phylogeny and comparative genomics of the fungal order Sordariales.</title>
        <authorList>
            <person name="Hensen N."/>
            <person name="Bonometti L."/>
            <person name="Westerberg I."/>
            <person name="Brannstrom I.O."/>
            <person name="Guillou S."/>
            <person name="Cros-Aarteil S."/>
            <person name="Calhoun S."/>
            <person name="Haridas S."/>
            <person name="Kuo A."/>
            <person name="Mondo S."/>
            <person name="Pangilinan J."/>
            <person name="Riley R."/>
            <person name="LaButti K."/>
            <person name="Andreopoulos B."/>
            <person name="Lipzen A."/>
            <person name="Chen C."/>
            <person name="Yan M."/>
            <person name="Daum C."/>
            <person name="Ng V."/>
            <person name="Clum A."/>
            <person name="Steindorff A."/>
            <person name="Ohm R.A."/>
            <person name="Martin F."/>
            <person name="Silar P."/>
            <person name="Natvig D.O."/>
            <person name="Lalanne C."/>
            <person name="Gautier V."/>
            <person name="Ament-Velasquez S.L."/>
            <person name="Kruys A."/>
            <person name="Hutchinson M.I."/>
            <person name="Powell A.J."/>
            <person name="Barry K."/>
            <person name="Miller A.N."/>
            <person name="Grigoriev I.V."/>
            <person name="Debuchy R."/>
            <person name="Gladieux P."/>
            <person name="Hiltunen Thoren M."/>
            <person name="Johannesson H."/>
        </authorList>
    </citation>
    <scope>NUCLEOTIDE SEQUENCE</scope>
    <source>
        <strain evidence="2">CBS 731.68</strain>
    </source>
</reference>
<dbReference type="AlphaFoldDB" id="A0AAN6U1Q5"/>
<evidence type="ECO:0000313" key="2">
    <source>
        <dbReference type="EMBL" id="KAK4123661.1"/>
    </source>
</evidence>
<sequence length="199" mass="21712">MASVVNSCAYRRPSRHNELCLARRTAKNFSVSQMFALGVWGENTMAPDSATNIFNITSATADTSSSRLSGSPSNTTSNGEAHATTGSSLPAADRFTKRRHIGWRYNGGSNRRYLRCDTPRRPGLVHRAPRDHQATRDDPAGGHTGPPTALRACLTDTVSPARQATLTRGLPWLRRRRITAGTSFGSTGSMGYLFFIRTK</sequence>
<evidence type="ECO:0000313" key="3">
    <source>
        <dbReference type="Proteomes" id="UP001302602"/>
    </source>
</evidence>
<name>A0AAN6U1Q5_9PEZI</name>
<feature type="region of interest" description="Disordered" evidence="1">
    <location>
        <begin position="112"/>
        <end position="147"/>
    </location>
</feature>
<dbReference type="EMBL" id="MU853228">
    <property type="protein sequence ID" value="KAK4123661.1"/>
    <property type="molecule type" value="Genomic_DNA"/>
</dbReference>
<dbReference type="GeneID" id="87824048"/>
<accession>A0AAN6U1Q5</accession>
<protein>
    <submittedName>
        <fullName evidence="2">Uncharacterized protein</fullName>
    </submittedName>
</protein>
<reference evidence="2" key="2">
    <citation type="submission" date="2023-05" db="EMBL/GenBank/DDBJ databases">
        <authorList>
            <consortium name="Lawrence Berkeley National Laboratory"/>
            <person name="Steindorff A."/>
            <person name="Hensen N."/>
            <person name="Bonometti L."/>
            <person name="Westerberg I."/>
            <person name="Brannstrom I.O."/>
            <person name="Guillou S."/>
            <person name="Cros-Aarteil S."/>
            <person name="Calhoun S."/>
            <person name="Haridas S."/>
            <person name="Kuo A."/>
            <person name="Mondo S."/>
            <person name="Pangilinan J."/>
            <person name="Riley R."/>
            <person name="Labutti K."/>
            <person name="Andreopoulos B."/>
            <person name="Lipzen A."/>
            <person name="Chen C."/>
            <person name="Yanf M."/>
            <person name="Daum C."/>
            <person name="Ng V."/>
            <person name="Clum A."/>
            <person name="Ohm R."/>
            <person name="Martin F."/>
            <person name="Silar P."/>
            <person name="Natvig D."/>
            <person name="Lalanne C."/>
            <person name="Gautier V."/>
            <person name="Ament-Velasquez S.L."/>
            <person name="Kruys A."/>
            <person name="Hutchinson M.I."/>
            <person name="Powell A.J."/>
            <person name="Barry K."/>
            <person name="Miller A.N."/>
            <person name="Grigoriev I.V."/>
            <person name="Debuchy R."/>
            <person name="Gladieux P."/>
            <person name="Thoren M.H."/>
            <person name="Johannesson H."/>
        </authorList>
    </citation>
    <scope>NUCLEOTIDE SEQUENCE</scope>
    <source>
        <strain evidence="2">CBS 731.68</strain>
    </source>
</reference>